<dbReference type="InterPro" id="IPR007263">
    <property type="entry name" value="DCC1-like"/>
</dbReference>
<protein>
    <submittedName>
        <fullName evidence="1">DUF393 domain-containing protein</fullName>
    </submittedName>
</protein>
<keyword evidence="2" id="KW-1185">Reference proteome</keyword>
<evidence type="ECO:0000313" key="1">
    <source>
        <dbReference type="EMBL" id="KAA9376822.1"/>
    </source>
</evidence>
<name>A0A5J5K1F5_9ACTN</name>
<dbReference type="EMBL" id="VYTZ01000007">
    <property type="protein sequence ID" value="KAA9376822.1"/>
    <property type="molecule type" value="Genomic_DNA"/>
</dbReference>
<dbReference type="Proteomes" id="UP000327011">
    <property type="component" value="Unassembled WGS sequence"/>
</dbReference>
<comment type="caution">
    <text evidence="1">The sequence shown here is derived from an EMBL/GenBank/DDBJ whole genome shotgun (WGS) entry which is preliminary data.</text>
</comment>
<proteinExistence type="predicted"/>
<dbReference type="Pfam" id="PF04134">
    <property type="entry name" value="DCC1-like"/>
    <property type="match status" value="1"/>
</dbReference>
<dbReference type="GO" id="GO:0015035">
    <property type="term" value="F:protein-disulfide reductase activity"/>
    <property type="evidence" value="ECO:0007669"/>
    <property type="project" value="InterPro"/>
</dbReference>
<reference evidence="1 2" key="1">
    <citation type="submission" date="2019-09" db="EMBL/GenBank/DDBJ databases">
        <title>Screening of Novel Bioactive Compounds from Soil-Associated.</title>
        <authorList>
            <person name="Gong X."/>
        </authorList>
    </citation>
    <scope>NUCLEOTIDE SEQUENCE [LARGE SCALE GENOMIC DNA]</scope>
    <source>
        <strain evidence="1 2">Gxj-6</strain>
    </source>
</reference>
<dbReference type="AlphaFoldDB" id="A0A5J5K1F5"/>
<evidence type="ECO:0000313" key="2">
    <source>
        <dbReference type="Proteomes" id="UP000327011"/>
    </source>
</evidence>
<gene>
    <name evidence="1" type="ORF">F5972_20290</name>
</gene>
<sequence length="140" mass="15094">MIRPRIGRFDRMGGESGDNRILLVFDGDCAFCQTCVNAGHRVLPYMPAVRAWQGLDLRAAGLTREEVMTSVQLLGPGGLRAHGARAIGVMLAVQPNAAWRALGRVMLAPPVSWAAEAGYRLVSRYRHLLPGSTTCGVPPV</sequence>
<organism evidence="1 2">
    <name type="scientific">Microbispora cellulosiformans</name>
    <dbReference type="NCBI Taxonomy" id="2614688"/>
    <lineage>
        <taxon>Bacteria</taxon>
        <taxon>Bacillati</taxon>
        <taxon>Actinomycetota</taxon>
        <taxon>Actinomycetes</taxon>
        <taxon>Streptosporangiales</taxon>
        <taxon>Streptosporangiaceae</taxon>
        <taxon>Microbispora</taxon>
    </lineage>
</organism>
<accession>A0A5J5K1F5</accession>